<organism evidence="1">
    <name type="scientific">Anguilla anguilla</name>
    <name type="common">European freshwater eel</name>
    <name type="synonym">Muraena anguilla</name>
    <dbReference type="NCBI Taxonomy" id="7936"/>
    <lineage>
        <taxon>Eukaryota</taxon>
        <taxon>Metazoa</taxon>
        <taxon>Chordata</taxon>
        <taxon>Craniata</taxon>
        <taxon>Vertebrata</taxon>
        <taxon>Euteleostomi</taxon>
        <taxon>Actinopterygii</taxon>
        <taxon>Neopterygii</taxon>
        <taxon>Teleostei</taxon>
        <taxon>Anguilliformes</taxon>
        <taxon>Anguillidae</taxon>
        <taxon>Anguilla</taxon>
    </lineage>
</organism>
<evidence type="ECO:0000313" key="1">
    <source>
        <dbReference type="EMBL" id="JAH21711.1"/>
    </source>
</evidence>
<accession>A0A0E9QXM4</accession>
<dbReference type="AlphaFoldDB" id="A0A0E9QXM4"/>
<dbReference type="EMBL" id="GBXM01086866">
    <property type="protein sequence ID" value="JAH21711.1"/>
    <property type="molecule type" value="Transcribed_RNA"/>
</dbReference>
<proteinExistence type="predicted"/>
<sequence length="43" mass="5123">MYCFVSHAFYLNSSKTQTSQNLSQFLINQRHARLLILITHFHL</sequence>
<reference evidence="1" key="1">
    <citation type="submission" date="2014-11" db="EMBL/GenBank/DDBJ databases">
        <authorList>
            <person name="Amaro Gonzalez C."/>
        </authorList>
    </citation>
    <scope>NUCLEOTIDE SEQUENCE</scope>
</reference>
<name>A0A0E9QXM4_ANGAN</name>
<reference evidence="1" key="2">
    <citation type="journal article" date="2015" name="Fish Shellfish Immunol.">
        <title>Early steps in the European eel (Anguilla anguilla)-Vibrio vulnificus interaction in the gills: Role of the RtxA13 toxin.</title>
        <authorList>
            <person name="Callol A."/>
            <person name="Pajuelo D."/>
            <person name="Ebbesson L."/>
            <person name="Teles M."/>
            <person name="MacKenzie S."/>
            <person name="Amaro C."/>
        </authorList>
    </citation>
    <scope>NUCLEOTIDE SEQUENCE</scope>
</reference>
<protein>
    <submittedName>
        <fullName evidence="1">Uncharacterized protein</fullName>
    </submittedName>
</protein>